<dbReference type="InterPro" id="IPR047057">
    <property type="entry name" value="MerR_fam"/>
</dbReference>
<gene>
    <name evidence="5" type="ORF">C0W93_11835</name>
</gene>
<dbReference type="SMART" id="SM00422">
    <property type="entry name" value="HTH_MERR"/>
    <property type="match status" value="1"/>
</dbReference>
<comment type="caution">
    <text evidence="5">The sequence shown here is derived from an EMBL/GenBank/DDBJ whole genome shotgun (WGS) entry which is preliminary data.</text>
</comment>
<sequence length="267" mass="30418">MNVEVKLYSISEVSELTGVNSVTLRAWQRRYGLLVPQRTPKGHRLYTDNDIAKIHDILAWLDKGVSIGKVKPLLEGAVEHQQPDVEKIELVEETLSFIEQGKLQQVENRLREALKLYPFKTLEEQFLQPIEDYISRTENPLKALHMSIWNTVVVQCFVSIFGKVNAEKNTPCLVMSYASINNHHVWQQALKLAYDGNYVTVLCDISGKLTGLSSLLQEQQIKSMYIVGENKLDNKQLTEIESLISECDITCKFIGSIKNIHQGEFGR</sequence>
<dbReference type="PANTHER" id="PTHR30204">
    <property type="entry name" value="REDOX-CYCLING DRUG-SENSING TRANSCRIPTIONAL ACTIVATOR SOXR"/>
    <property type="match status" value="1"/>
</dbReference>
<dbReference type="InterPro" id="IPR000551">
    <property type="entry name" value="MerR-type_HTH_dom"/>
</dbReference>
<dbReference type="PROSITE" id="PS50937">
    <property type="entry name" value="HTH_MERR_2"/>
    <property type="match status" value="1"/>
</dbReference>
<evidence type="ECO:0000259" key="4">
    <source>
        <dbReference type="PROSITE" id="PS50937"/>
    </source>
</evidence>
<dbReference type="GO" id="GO:0003700">
    <property type="term" value="F:DNA-binding transcription factor activity"/>
    <property type="evidence" value="ECO:0007669"/>
    <property type="project" value="InterPro"/>
</dbReference>
<keyword evidence="3" id="KW-0804">Transcription</keyword>
<proteinExistence type="predicted"/>
<name>A0A2T3KUE4_PHOLD</name>
<accession>A0A2T3KUE4</accession>
<dbReference type="Proteomes" id="UP000240530">
    <property type="component" value="Unassembled WGS sequence"/>
</dbReference>
<organism evidence="5 6">
    <name type="scientific">Photobacterium leiognathi subsp. mandapamensis</name>
    <name type="common">Photobacterium mandapamensis</name>
    <dbReference type="NCBI Taxonomy" id="48408"/>
    <lineage>
        <taxon>Bacteria</taxon>
        <taxon>Pseudomonadati</taxon>
        <taxon>Pseudomonadota</taxon>
        <taxon>Gammaproteobacteria</taxon>
        <taxon>Vibrionales</taxon>
        <taxon>Vibrionaceae</taxon>
        <taxon>Photobacterium</taxon>
    </lineage>
</organism>
<reference evidence="5 6" key="1">
    <citation type="submission" date="2018-03" db="EMBL/GenBank/DDBJ databases">
        <title>Whole genome sequencing of Histamine producing bacteria.</title>
        <authorList>
            <person name="Butler K."/>
        </authorList>
    </citation>
    <scope>NUCLEOTIDE SEQUENCE [LARGE SCALE GENOMIC DNA]</scope>
    <source>
        <strain evidence="5 6">Res.4.1</strain>
    </source>
</reference>
<keyword evidence="1" id="KW-0805">Transcription regulation</keyword>
<evidence type="ECO:0000313" key="5">
    <source>
        <dbReference type="EMBL" id="PSV10408.1"/>
    </source>
</evidence>
<dbReference type="EMBL" id="PYNS01000012">
    <property type="protein sequence ID" value="PSV10408.1"/>
    <property type="molecule type" value="Genomic_DNA"/>
</dbReference>
<dbReference type="RefSeq" id="WP_107185191.1">
    <property type="nucleotide sequence ID" value="NZ_JAWQGC010000001.1"/>
</dbReference>
<keyword evidence="2" id="KW-0238">DNA-binding</keyword>
<dbReference type="AlphaFoldDB" id="A0A2T3KUE4"/>
<dbReference type="PANTHER" id="PTHR30204:SF67">
    <property type="entry name" value="HTH-TYPE TRANSCRIPTIONAL REGULATOR MLRA-RELATED"/>
    <property type="match status" value="1"/>
</dbReference>
<dbReference type="GO" id="GO:0003677">
    <property type="term" value="F:DNA binding"/>
    <property type="evidence" value="ECO:0007669"/>
    <property type="project" value="UniProtKB-KW"/>
</dbReference>
<dbReference type="SUPFAM" id="SSF46955">
    <property type="entry name" value="Putative DNA-binding domain"/>
    <property type="match status" value="1"/>
</dbReference>
<dbReference type="Gene3D" id="1.10.1660.10">
    <property type="match status" value="1"/>
</dbReference>
<evidence type="ECO:0000256" key="2">
    <source>
        <dbReference type="ARBA" id="ARBA00023125"/>
    </source>
</evidence>
<dbReference type="CDD" id="cd01104">
    <property type="entry name" value="HTH_MlrA-CarA"/>
    <property type="match status" value="1"/>
</dbReference>
<evidence type="ECO:0000256" key="1">
    <source>
        <dbReference type="ARBA" id="ARBA00023015"/>
    </source>
</evidence>
<dbReference type="Pfam" id="PF13411">
    <property type="entry name" value="MerR_1"/>
    <property type="match status" value="1"/>
</dbReference>
<dbReference type="InterPro" id="IPR009061">
    <property type="entry name" value="DNA-bd_dom_put_sf"/>
</dbReference>
<dbReference type="PROSITE" id="PS00552">
    <property type="entry name" value="HTH_MERR_1"/>
    <property type="match status" value="1"/>
</dbReference>
<evidence type="ECO:0000256" key="3">
    <source>
        <dbReference type="ARBA" id="ARBA00023163"/>
    </source>
</evidence>
<evidence type="ECO:0000313" key="6">
    <source>
        <dbReference type="Proteomes" id="UP000240530"/>
    </source>
</evidence>
<feature type="domain" description="HTH merR-type" evidence="4">
    <location>
        <begin position="7"/>
        <end position="76"/>
    </location>
</feature>
<protein>
    <submittedName>
        <fullName evidence="5">Helix-turn-helix-type transcriptional regulator</fullName>
    </submittedName>
</protein>